<keyword evidence="8" id="KW-1185">Reference proteome</keyword>
<dbReference type="CDD" id="cd05471">
    <property type="entry name" value="pepsin_like"/>
    <property type="match status" value="1"/>
</dbReference>
<comment type="similarity">
    <text evidence="1 4">Belongs to the peptidase A1 family.</text>
</comment>
<evidence type="ECO:0000259" key="6">
    <source>
        <dbReference type="PROSITE" id="PS51767"/>
    </source>
</evidence>
<dbReference type="AlphaFoldDB" id="A0AAD7B0R8"/>
<evidence type="ECO:0000256" key="4">
    <source>
        <dbReference type="RuleBase" id="RU000454"/>
    </source>
</evidence>
<dbReference type="Gene3D" id="2.40.70.10">
    <property type="entry name" value="Acid Proteases"/>
    <property type="match status" value="2"/>
</dbReference>
<keyword evidence="4 7" id="KW-0645">Protease</keyword>
<dbReference type="InterPro" id="IPR034164">
    <property type="entry name" value="Pepsin-like_dom"/>
</dbReference>
<dbReference type="PROSITE" id="PS51767">
    <property type="entry name" value="PEPTIDASE_A1"/>
    <property type="match status" value="1"/>
</dbReference>
<evidence type="ECO:0000313" key="8">
    <source>
        <dbReference type="Proteomes" id="UP001221142"/>
    </source>
</evidence>
<dbReference type="Proteomes" id="UP001221142">
    <property type="component" value="Unassembled WGS sequence"/>
</dbReference>
<evidence type="ECO:0000256" key="5">
    <source>
        <dbReference type="SAM" id="SignalP"/>
    </source>
</evidence>
<organism evidence="7 8">
    <name type="scientific">Roridomyces roridus</name>
    <dbReference type="NCBI Taxonomy" id="1738132"/>
    <lineage>
        <taxon>Eukaryota</taxon>
        <taxon>Fungi</taxon>
        <taxon>Dikarya</taxon>
        <taxon>Basidiomycota</taxon>
        <taxon>Agaricomycotina</taxon>
        <taxon>Agaricomycetes</taxon>
        <taxon>Agaricomycetidae</taxon>
        <taxon>Agaricales</taxon>
        <taxon>Marasmiineae</taxon>
        <taxon>Mycenaceae</taxon>
        <taxon>Roridomyces</taxon>
    </lineage>
</organism>
<proteinExistence type="inferred from homology"/>
<dbReference type="GO" id="GO:0006508">
    <property type="term" value="P:proteolysis"/>
    <property type="evidence" value="ECO:0007669"/>
    <property type="project" value="UniProtKB-KW"/>
</dbReference>
<feature type="active site" evidence="3">
    <location>
        <position position="100"/>
    </location>
</feature>
<evidence type="ECO:0000256" key="1">
    <source>
        <dbReference type="ARBA" id="ARBA00007447"/>
    </source>
</evidence>
<keyword evidence="2 4" id="KW-0064">Aspartyl protease</keyword>
<dbReference type="InterPro" id="IPR001969">
    <property type="entry name" value="Aspartic_peptidase_AS"/>
</dbReference>
<dbReference type="Pfam" id="PF00026">
    <property type="entry name" value="Asp"/>
    <property type="match status" value="1"/>
</dbReference>
<evidence type="ECO:0000256" key="3">
    <source>
        <dbReference type="PIRSR" id="PIRSR601461-1"/>
    </source>
</evidence>
<dbReference type="PRINTS" id="PR00792">
    <property type="entry name" value="PEPSIN"/>
</dbReference>
<dbReference type="SUPFAM" id="SSF50630">
    <property type="entry name" value="Acid proteases"/>
    <property type="match status" value="1"/>
</dbReference>
<keyword evidence="5" id="KW-0732">Signal</keyword>
<reference evidence="7" key="1">
    <citation type="submission" date="2023-03" db="EMBL/GenBank/DDBJ databases">
        <title>Massive genome expansion in bonnet fungi (Mycena s.s.) driven by repeated elements and novel gene families across ecological guilds.</title>
        <authorList>
            <consortium name="Lawrence Berkeley National Laboratory"/>
            <person name="Harder C.B."/>
            <person name="Miyauchi S."/>
            <person name="Viragh M."/>
            <person name="Kuo A."/>
            <person name="Thoen E."/>
            <person name="Andreopoulos B."/>
            <person name="Lu D."/>
            <person name="Skrede I."/>
            <person name="Drula E."/>
            <person name="Henrissat B."/>
            <person name="Morin E."/>
            <person name="Kohler A."/>
            <person name="Barry K."/>
            <person name="LaButti K."/>
            <person name="Morin E."/>
            <person name="Salamov A."/>
            <person name="Lipzen A."/>
            <person name="Mereny Z."/>
            <person name="Hegedus B."/>
            <person name="Baldrian P."/>
            <person name="Stursova M."/>
            <person name="Weitz H."/>
            <person name="Taylor A."/>
            <person name="Grigoriev I.V."/>
            <person name="Nagy L.G."/>
            <person name="Martin F."/>
            <person name="Kauserud H."/>
        </authorList>
    </citation>
    <scope>NUCLEOTIDE SEQUENCE</scope>
    <source>
        <strain evidence="7">9284</strain>
    </source>
</reference>
<protein>
    <submittedName>
        <fullName evidence="7">Acid protease</fullName>
    </submittedName>
</protein>
<feature type="active site" evidence="3">
    <location>
        <position position="278"/>
    </location>
</feature>
<evidence type="ECO:0000256" key="2">
    <source>
        <dbReference type="ARBA" id="ARBA00022750"/>
    </source>
</evidence>
<feature type="signal peptide" evidence="5">
    <location>
        <begin position="1"/>
        <end position="16"/>
    </location>
</feature>
<comment type="caution">
    <text evidence="7">The sequence shown here is derived from an EMBL/GenBank/DDBJ whole genome shotgun (WGS) entry which is preliminary data.</text>
</comment>
<dbReference type="PANTHER" id="PTHR47966:SF51">
    <property type="entry name" value="BETA-SITE APP-CLEAVING ENZYME, ISOFORM A-RELATED"/>
    <property type="match status" value="1"/>
</dbReference>
<dbReference type="InterPro" id="IPR033121">
    <property type="entry name" value="PEPTIDASE_A1"/>
</dbReference>
<gene>
    <name evidence="7" type="ORF">FB45DRAFT_431843</name>
</gene>
<accession>A0AAD7B0R8</accession>
<feature type="domain" description="Peptidase A1" evidence="6">
    <location>
        <begin position="82"/>
        <end position="396"/>
    </location>
</feature>
<dbReference type="EMBL" id="JARKIF010000051">
    <property type="protein sequence ID" value="KAJ7607163.1"/>
    <property type="molecule type" value="Genomic_DNA"/>
</dbReference>
<name>A0AAD7B0R8_9AGAR</name>
<dbReference type="GO" id="GO:0004190">
    <property type="term" value="F:aspartic-type endopeptidase activity"/>
    <property type="evidence" value="ECO:0007669"/>
    <property type="project" value="UniProtKB-KW"/>
</dbReference>
<dbReference type="InterPro" id="IPR001461">
    <property type="entry name" value="Aspartic_peptidase_A1"/>
</dbReference>
<dbReference type="InterPro" id="IPR021109">
    <property type="entry name" value="Peptidase_aspartic_dom_sf"/>
</dbReference>
<evidence type="ECO:0000313" key="7">
    <source>
        <dbReference type="EMBL" id="KAJ7607163.1"/>
    </source>
</evidence>
<feature type="chain" id="PRO_5042152245" evidence="5">
    <location>
        <begin position="17"/>
        <end position="406"/>
    </location>
</feature>
<keyword evidence="4" id="KW-0378">Hydrolase</keyword>
<dbReference type="PROSITE" id="PS00141">
    <property type="entry name" value="ASP_PROTEASE"/>
    <property type="match status" value="2"/>
</dbReference>
<sequence>MFSSLLSVLLASSALASPVKVSSFVTLPISKRVNLTGTRTLLERDLARVTHLRDKAHARLSGQPLASRAVISDQVFNEATTYLAAVDVGTPPTTFALIIDTGSSNTWVGATTPFVNTATTVSTGQNVAVSYGSGDFQVLDTVTLAPGLTITNQSIGVASSSDGFEGVDGILGIGPVDLTLDTLSPDTNSAIPTVTDNLFTQGTITQNLIGISFEPTNVDEIQNGELTFGGTDSTKFTGEIHFAPVTTVAPASEFWGITQSVRYGASTTIFNNLAGIVDTGTTLLLLPTSGFNTYTRATGAVQDATTGLLRVTNAQFNKLQSLFFTINGQTFEFTANAQLWPRALNTAIGGRANNIYLIVSSLGASTETGFDFVNGFVWLERFYSVFDTTNKQIGFATTPFTNSTIN</sequence>
<dbReference type="PANTHER" id="PTHR47966">
    <property type="entry name" value="BETA-SITE APP-CLEAVING ENZYME, ISOFORM A-RELATED"/>
    <property type="match status" value="1"/>
</dbReference>